<dbReference type="InterPro" id="IPR036026">
    <property type="entry name" value="Seven-hairpin_glycosidases"/>
</dbReference>
<dbReference type="GO" id="GO:0005975">
    <property type="term" value="P:carbohydrate metabolic process"/>
    <property type="evidence" value="ECO:0007669"/>
    <property type="project" value="InterPro"/>
</dbReference>
<feature type="active site" description="Proton donor" evidence="6">
    <location>
        <position position="181"/>
    </location>
</feature>
<evidence type="ECO:0000256" key="7">
    <source>
        <dbReference type="PIRSR" id="PIRSR601382-3"/>
    </source>
</evidence>
<comment type="similarity">
    <text evidence="3 8">Belongs to the glycosyl hydrolase 47 family.</text>
</comment>
<reference evidence="10" key="1">
    <citation type="journal article" date="2020" name="Stud. Mycol.">
        <title>101 Dothideomycetes genomes: a test case for predicting lifestyles and emergence of pathogens.</title>
        <authorList>
            <person name="Haridas S."/>
            <person name="Albert R."/>
            <person name="Binder M."/>
            <person name="Bloem J."/>
            <person name="Labutti K."/>
            <person name="Salamov A."/>
            <person name="Andreopoulos B."/>
            <person name="Baker S."/>
            <person name="Barry K."/>
            <person name="Bills G."/>
            <person name="Bluhm B."/>
            <person name="Cannon C."/>
            <person name="Castanera R."/>
            <person name="Culley D."/>
            <person name="Daum C."/>
            <person name="Ezra D."/>
            <person name="Gonzalez J."/>
            <person name="Henrissat B."/>
            <person name="Kuo A."/>
            <person name="Liang C."/>
            <person name="Lipzen A."/>
            <person name="Lutzoni F."/>
            <person name="Magnuson J."/>
            <person name="Mondo S."/>
            <person name="Nolan M."/>
            <person name="Ohm R."/>
            <person name="Pangilinan J."/>
            <person name="Park H.-J."/>
            <person name="Ramirez L."/>
            <person name="Alfaro M."/>
            <person name="Sun H."/>
            <person name="Tritt A."/>
            <person name="Yoshinaga Y."/>
            <person name="Zwiers L.-H."/>
            <person name="Turgeon B."/>
            <person name="Goodwin S."/>
            <person name="Spatafora J."/>
            <person name="Crous P."/>
            <person name="Grigoriev I."/>
        </authorList>
    </citation>
    <scope>NUCLEOTIDE SEQUENCE</scope>
    <source>
        <strain evidence="10">CBS 107.79</strain>
    </source>
</reference>
<feature type="active site" description="Proton donor" evidence="6">
    <location>
        <position position="431"/>
    </location>
</feature>
<dbReference type="GO" id="GO:0004571">
    <property type="term" value="F:mannosyl-oligosaccharide 1,2-alpha-mannosidase activity"/>
    <property type="evidence" value="ECO:0007669"/>
    <property type="project" value="InterPro"/>
</dbReference>
<dbReference type="SUPFAM" id="SSF48225">
    <property type="entry name" value="Seven-hairpin glycosidases"/>
    <property type="match status" value="1"/>
</dbReference>
<comment type="cofactor">
    <cofactor evidence="1">
        <name>Ca(2+)</name>
        <dbReference type="ChEBI" id="CHEBI:29108"/>
    </cofactor>
</comment>
<organism evidence="10 11">
    <name type="scientific">Bimuria novae-zelandiae CBS 107.79</name>
    <dbReference type="NCBI Taxonomy" id="1447943"/>
    <lineage>
        <taxon>Eukaryota</taxon>
        <taxon>Fungi</taxon>
        <taxon>Dikarya</taxon>
        <taxon>Ascomycota</taxon>
        <taxon>Pezizomycotina</taxon>
        <taxon>Dothideomycetes</taxon>
        <taxon>Pleosporomycetidae</taxon>
        <taxon>Pleosporales</taxon>
        <taxon>Massarineae</taxon>
        <taxon>Didymosphaeriaceae</taxon>
        <taxon>Bimuria</taxon>
    </lineage>
</organism>
<feature type="disulfide bond" evidence="7">
    <location>
        <begin position="388"/>
        <end position="417"/>
    </location>
</feature>
<keyword evidence="5 7" id="KW-1015">Disulfide bond</keyword>
<dbReference type="FunFam" id="1.50.10.10:FF:000037">
    <property type="entry name" value="alpha-1,2-Mannosidase"/>
    <property type="match status" value="1"/>
</dbReference>
<dbReference type="PANTHER" id="PTHR11742">
    <property type="entry name" value="MANNOSYL-OLIGOSACCHARIDE ALPHA-1,2-MANNOSIDASE-RELATED"/>
    <property type="match status" value="1"/>
</dbReference>
<accession>A0A6A5UV71</accession>
<keyword evidence="9" id="KW-1133">Transmembrane helix</keyword>
<dbReference type="InterPro" id="IPR012341">
    <property type="entry name" value="6hp_glycosidase-like_sf"/>
</dbReference>
<dbReference type="PANTHER" id="PTHR11742:SF89">
    <property type="entry name" value="ALPHA-1,2-MANNOSIDASE"/>
    <property type="match status" value="1"/>
</dbReference>
<keyword evidence="8 10" id="KW-0326">Glycosidase</keyword>
<feature type="transmembrane region" description="Helical" evidence="9">
    <location>
        <begin position="7"/>
        <end position="26"/>
    </location>
</feature>
<protein>
    <recommendedName>
        <fullName evidence="8">alpha-1,2-Mannosidase</fullName>
        <ecNumber evidence="8">3.2.1.-</ecNumber>
    </recommendedName>
</protein>
<dbReference type="GO" id="GO:0005783">
    <property type="term" value="C:endoplasmic reticulum"/>
    <property type="evidence" value="ECO:0007669"/>
    <property type="project" value="TreeGrafter"/>
</dbReference>
<keyword evidence="4 8" id="KW-0378">Hydrolase</keyword>
<evidence type="ECO:0000256" key="1">
    <source>
        <dbReference type="ARBA" id="ARBA00001913"/>
    </source>
</evidence>
<dbReference type="InterPro" id="IPR001382">
    <property type="entry name" value="Glyco_hydro_47"/>
</dbReference>
<evidence type="ECO:0000313" key="10">
    <source>
        <dbReference type="EMBL" id="KAF1966806.1"/>
    </source>
</evidence>
<evidence type="ECO:0000256" key="3">
    <source>
        <dbReference type="ARBA" id="ARBA00007658"/>
    </source>
</evidence>
<feature type="active site" evidence="6">
    <location>
        <position position="493"/>
    </location>
</feature>
<dbReference type="EMBL" id="ML976741">
    <property type="protein sequence ID" value="KAF1966806.1"/>
    <property type="molecule type" value="Genomic_DNA"/>
</dbReference>
<keyword evidence="11" id="KW-1185">Reference proteome</keyword>
<dbReference type="AlphaFoldDB" id="A0A6A5UV71"/>
<keyword evidence="9" id="KW-0472">Membrane</keyword>
<dbReference type="GO" id="GO:0036503">
    <property type="term" value="P:ERAD pathway"/>
    <property type="evidence" value="ECO:0007669"/>
    <property type="project" value="UniProtKB-ARBA"/>
</dbReference>
<dbReference type="GO" id="GO:0005509">
    <property type="term" value="F:calcium ion binding"/>
    <property type="evidence" value="ECO:0007669"/>
    <property type="project" value="InterPro"/>
</dbReference>
<dbReference type="Pfam" id="PF01532">
    <property type="entry name" value="Glyco_hydro_47"/>
    <property type="match status" value="1"/>
</dbReference>
<evidence type="ECO:0000256" key="5">
    <source>
        <dbReference type="ARBA" id="ARBA00023157"/>
    </source>
</evidence>
<feature type="active site" evidence="6">
    <location>
        <position position="317"/>
    </location>
</feature>
<evidence type="ECO:0000256" key="9">
    <source>
        <dbReference type="SAM" id="Phobius"/>
    </source>
</evidence>
<proteinExistence type="inferred from homology"/>
<dbReference type="Gene3D" id="1.50.10.10">
    <property type="match status" value="1"/>
</dbReference>
<keyword evidence="9" id="KW-0812">Transmembrane</keyword>
<dbReference type="Proteomes" id="UP000800036">
    <property type="component" value="Unassembled WGS sequence"/>
</dbReference>
<dbReference type="PRINTS" id="PR00747">
    <property type="entry name" value="GLYHDRLASE47"/>
</dbReference>
<dbReference type="InterPro" id="IPR050749">
    <property type="entry name" value="Glycosyl_Hydrolase_47"/>
</dbReference>
<evidence type="ECO:0000256" key="6">
    <source>
        <dbReference type="PIRSR" id="PIRSR601382-1"/>
    </source>
</evidence>
<evidence type="ECO:0000256" key="4">
    <source>
        <dbReference type="ARBA" id="ARBA00022801"/>
    </source>
</evidence>
<dbReference type="OrthoDB" id="8118055at2759"/>
<evidence type="ECO:0000256" key="8">
    <source>
        <dbReference type="RuleBase" id="RU361193"/>
    </source>
</evidence>
<dbReference type="EC" id="3.2.1.-" evidence="8"/>
<gene>
    <name evidence="10" type="ORF">BU23DRAFT_312346</name>
</gene>
<dbReference type="GO" id="GO:0016020">
    <property type="term" value="C:membrane"/>
    <property type="evidence" value="ECO:0007669"/>
    <property type="project" value="InterPro"/>
</dbReference>
<evidence type="ECO:0000313" key="11">
    <source>
        <dbReference type="Proteomes" id="UP000800036"/>
    </source>
</evidence>
<sequence>MALLRRYLFNLVLIAGFLFFLYQLSFPYEPGQGPPSEDAPAPPQQQQNYASYDWAKLPLNYPVQDMTPMPGDAPKPLRRIQYDFQDEPATSKQIRESRQSEVKKQFLKCWSNYRQRAWMHDEMTPIAGGFKDYFGGWATTLVDSLDTLWIMGAREEFISAIKDVEAINFGYTNMDKVNMFETNIRHLGGLLSAYELSREDRILNKAKEVGEMLYRAFDTPNHMPLTRWDFHQAGQGAKLDAEENVLIAELGSFTMEFVRLSQATGDPKWFDAANRVVKVLEKDQMKTRLPGMWPIVVNPRRLDLTQDTGFSLGSMADSAYEYLPKTYALLGGVDETYKTMYERAMDTAVKYTLYRPMVPGDPDMLGTGFVRSEEGKAYLNPEFQHLSCYAGGMFALGGKLFDNSEHVSIGRKLTDTCVWAYRSSPAGIMPEVSHLYKCESMTQCKWDEKKWKEEVASRAALGNEKDTTQNIAGLRLPQGFTAISDRRYVLRPEAIESVFIMYRLTGEQSWQTAAWDMWTAIMKATGTDLGNSALNDVSGEPPSRDDSMESFWMAETLKYFYLIFSTPDTISLDDYGKSYRKRVETWLSHVTHTYCEGRVLL</sequence>
<evidence type="ECO:0000256" key="2">
    <source>
        <dbReference type="ARBA" id="ARBA00004922"/>
    </source>
</evidence>
<comment type="pathway">
    <text evidence="2">Protein modification; protein glycosylation.</text>
</comment>
<name>A0A6A5UV71_9PLEO</name>
<dbReference type="UniPathway" id="UPA00378"/>